<dbReference type="AlphaFoldDB" id="A0A383C824"/>
<sequence length="181" mass="20977">GLVDVYHKQQLVPIVEYIPFMQKYNLGIAPFSKGDRDVIFNINNYNIMSLVCFESTFPEINRRHVNSKEGVDALVYVVNDGWYENPPEPQQHAKQSIYRAIENRRPVLRCANTGVSMYVSPTGEVIEKVKLNNKGSIDNIKIYKNNYKTFYTRYGNVFALILLIINIGFIIKAYFRNEKTI</sequence>
<evidence type="ECO:0000259" key="9">
    <source>
        <dbReference type="PROSITE" id="PS50263"/>
    </source>
</evidence>
<evidence type="ECO:0000256" key="7">
    <source>
        <dbReference type="ARBA" id="ARBA00023315"/>
    </source>
</evidence>
<dbReference type="SUPFAM" id="SSF56317">
    <property type="entry name" value="Carbon-nitrogen hydrolase"/>
    <property type="match status" value="1"/>
</dbReference>
<accession>A0A383C824</accession>
<dbReference type="InterPro" id="IPR003010">
    <property type="entry name" value="C-N_Hydrolase"/>
</dbReference>
<keyword evidence="7" id="KW-0012">Acyltransferase</keyword>
<evidence type="ECO:0000256" key="6">
    <source>
        <dbReference type="ARBA" id="ARBA00023136"/>
    </source>
</evidence>
<dbReference type="InterPro" id="IPR004563">
    <property type="entry name" value="Apolipo_AcylTrfase"/>
</dbReference>
<evidence type="ECO:0000256" key="2">
    <source>
        <dbReference type="ARBA" id="ARBA00022475"/>
    </source>
</evidence>
<feature type="transmembrane region" description="Helical" evidence="8">
    <location>
        <begin position="154"/>
        <end position="175"/>
    </location>
</feature>
<organism evidence="10">
    <name type="scientific">marine metagenome</name>
    <dbReference type="NCBI Taxonomy" id="408172"/>
    <lineage>
        <taxon>unclassified sequences</taxon>
        <taxon>metagenomes</taxon>
        <taxon>ecological metagenomes</taxon>
    </lineage>
</organism>
<evidence type="ECO:0000313" key="10">
    <source>
        <dbReference type="EMBL" id="SVE28334.1"/>
    </source>
</evidence>
<feature type="non-terminal residue" evidence="10">
    <location>
        <position position="1"/>
    </location>
</feature>
<evidence type="ECO:0000256" key="5">
    <source>
        <dbReference type="ARBA" id="ARBA00022989"/>
    </source>
</evidence>
<proteinExistence type="predicted"/>
<name>A0A383C824_9ZZZZ</name>
<evidence type="ECO:0000256" key="4">
    <source>
        <dbReference type="ARBA" id="ARBA00022692"/>
    </source>
</evidence>
<reference evidence="10" key="1">
    <citation type="submission" date="2018-05" db="EMBL/GenBank/DDBJ databases">
        <authorList>
            <person name="Lanie J.A."/>
            <person name="Ng W.-L."/>
            <person name="Kazmierczak K.M."/>
            <person name="Andrzejewski T.M."/>
            <person name="Davidsen T.M."/>
            <person name="Wayne K.J."/>
            <person name="Tettelin H."/>
            <person name="Glass J.I."/>
            <person name="Rusch D."/>
            <person name="Podicherti R."/>
            <person name="Tsui H.-C.T."/>
            <person name="Winkler M.E."/>
        </authorList>
    </citation>
    <scope>NUCLEOTIDE SEQUENCE</scope>
</reference>
<keyword evidence="6 8" id="KW-0472">Membrane</keyword>
<evidence type="ECO:0000256" key="3">
    <source>
        <dbReference type="ARBA" id="ARBA00022679"/>
    </source>
</evidence>
<keyword evidence="5 8" id="KW-1133">Transmembrane helix</keyword>
<feature type="domain" description="CN hydrolase" evidence="9">
    <location>
        <begin position="1"/>
        <end position="144"/>
    </location>
</feature>
<dbReference type="InterPro" id="IPR036526">
    <property type="entry name" value="C-N_Hydrolase_sf"/>
</dbReference>
<keyword evidence="2" id="KW-1003">Cell membrane</keyword>
<dbReference type="PANTHER" id="PTHR38686:SF1">
    <property type="entry name" value="APOLIPOPROTEIN N-ACYLTRANSFERASE"/>
    <property type="match status" value="1"/>
</dbReference>
<dbReference type="GO" id="GO:0016410">
    <property type="term" value="F:N-acyltransferase activity"/>
    <property type="evidence" value="ECO:0007669"/>
    <property type="project" value="InterPro"/>
</dbReference>
<evidence type="ECO:0000256" key="8">
    <source>
        <dbReference type="SAM" id="Phobius"/>
    </source>
</evidence>
<dbReference type="GO" id="GO:0042158">
    <property type="term" value="P:lipoprotein biosynthetic process"/>
    <property type="evidence" value="ECO:0007669"/>
    <property type="project" value="InterPro"/>
</dbReference>
<keyword evidence="4 8" id="KW-0812">Transmembrane</keyword>
<dbReference type="PROSITE" id="PS50263">
    <property type="entry name" value="CN_HYDROLASE"/>
    <property type="match status" value="1"/>
</dbReference>
<dbReference type="PANTHER" id="PTHR38686">
    <property type="entry name" value="APOLIPOPROTEIN N-ACYLTRANSFERASE"/>
    <property type="match status" value="1"/>
</dbReference>
<dbReference type="Pfam" id="PF00795">
    <property type="entry name" value="CN_hydrolase"/>
    <property type="match status" value="1"/>
</dbReference>
<dbReference type="Gene3D" id="3.60.110.10">
    <property type="entry name" value="Carbon-nitrogen hydrolase"/>
    <property type="match status" value="1"/>
</dbReference>
<keyword evidence="3" id="KW-0808">Transferase</keyword>
<dbReference type="GO" id="GO:0005886">
    <property type="term" value="C:plasma membrane"/>
    <property type="evidence" value="ECO:0007669"/>
    <property type="project" value="UniProtKB-SubCell"/>
</dbReference>
<dbReference type="EMBL" id="UINC01206625">
    <property type="protein sequence ID" value="SVE28334.1"/>
    <property type="molecule type" value="Genomic_DNA"/>
</dbReference>
<comment type="subcellular location">
    <subcellularLocation>
        <location evidence="1">Cell membrane</location>
        <topology evidence="1">Multi-pass membrane protein</topology>
    </subcellularLocation>
</comment>
<dbReference type="CDD" id="cd07571">
    <property type="entry name" value="ALP_N-acyl_transferase"/>
    <property type="match status" value="1"/>
</dbReference>
<protein>
    <recommendedName>
        <fullName evidence="9">CN hydrolase domain-containing protein</fullName>
    </recommendedName>
</protein>
<evidence type="ECO:0000256" key="1">
    <source>
        <dbReference type="ARBA" id="ARBA00004651"/>
    </source>
</evidence>
<gene>
    <name evidence="10" type="ORF">METZ01_LOCUS481188</name>
</gene>